<dbReference type="InterPro" id="IPR012337">
    <property type="entry name" value="RNaseH-like_sf"/>
</dbReference>
<dbReference type="GO" id="GO:0006281">
    <property type="term" value="P:DNA repair"/>
    <property type="evidence" value="ECO:0007669"/>
    <property type="project" value="UniProtKB-KW"/>
</dbReference>
<accession>A0A0F9ASL4</accession>
<evidence type="ECO:0000256" key="7">
    <source>
        <dbReference type="ARBA" id="ARBA00022801"/>
    </source>
</evidence>
<dbReference type="InterPro" id="IPR002176">
    <property type="entry name" value="X-over_junc_endoDNase_RuvC"/>
</dbReference>
<keyword evidence="5" id="KW-0255">Endonuclease</keyword>
<dbReference type="PANTHER" id="PTHR30194:SF3">
    <property type="entry name" value="CROSSOVER JUNCTION ENDODEOXYRIBONUCLEASE RUVC"/>
    <property type="match status" value="1"/>
</dbReference>
<evidence type="ECO:0000256" key="2">
    <source>
        <dbReference type="ARBA" id="ARBA00022490"/>
    </source>
</evidence>
<comment type="similarity">
    <text evidence="1">Belongs to the RuvC family.</text>
</comment>
<evidence type="ECO:0000313" key="12">
    <source>
        <dbReference type="EMBL" id="KKL12594.1"/>
    </source>
</evidence>
<proteinExistence type="inferred from homology"/>
<dbReference type="GO" id="GO:0003677">
    <property type="term" value="F:DNA binding"/>
    <property type="evidence" value="ECO:0007669"/>
    <property type="project" value="UniProtKB-KW"/>
</dbReference>
<dbReference type="InterPro" id="IPR036397">
    <property type="entry name" value="RNaseH_sf"/>
</dbReference>
<keyword evidence="2" id="KW-0963">Cytoplasm</keyword>
<evidence type="ECO:0000256" key="5">
    <source>
        <dbReference type="ARBA" id="ARBA00022759"/>
    </source>
</evidence>
<dbReference type="PROSITE" id="PS51257">
    <property type="entry name" value="PROKAR_LIPOPROTEIN"/>
    <property type="match status" value="1"/>
</dbReference>
<dbReference type="EMBL" id="LAZR01041195">
    <property type="protein sequence ID" value="KKL12594.1"/>
    <property type="molecule type" value="Genomic_DNA"/>
</dbReference>
<protein>
    <submittedName>
        <fullName evidence="12">Uncharacterized protein</fullName>
    </submittedName>
</protein>
<dbReference type="SUPFAM" id="SSF53098">
    <property type="entry name" value="Ribonuclease H-like"/>
    <property type="match status" value="1"/>
</dbReference>
<dbReference type="Gene3D" id="3.30.420.10">
    <property type="entry name" value="Ribonuclease H-like superfamily/Ribonuclease H"/>
    <property type="match status" value="1"/>
</dbReference>
<evidence type="ECO:0000256" key="10">
    <source>
        <dbReference type="ARBA" id="ARBA00023172"/>
    </source>
</evidence>
<gene>
    <name evidence="12" type="ORF">LCGC14_2534190</name>
</gene>
<evidence type="ECO:0000256" key="6">
    <source>
        <dbReference type="ARBA" id="ARBA00022763"/>
    </source>
</evidence>
<comment type="caution">
    <text evidence="12">The sequence shown here is derived from an EMBL/GenBank/DDBJ whole genome shotgun (WGS) entry which is preliminary data.</text>
</comment>
<keyword evidence="7" id="KW-0378">Hydrolase</keyword>
<keyword evidence="10" id="KW-0233">DNA recombination</keyword>
<dbReference type="PANTHER" id="PTHR30194">
    <property type="entry name" value="CROSSOVER JUNCTION ENDODEOXYRIBONUCLEASE RUVC"/>
    <property type="match status" value="1"/>
</dbReference>
<reference evidence="12" key="1">
    <citation type="journal article" date="2015" name="Nature">
        <title>Complex archaea that bridge the gap between prokaryotes and eukaryotes.</title>
        <authorList>
            <person name="Spang A."/>
            <person name="Saw J.H."/>
            <person name="Jorgensen S.L."/>
            <person name="Zaremba-Niedzwiedzka K."/>
            <person name="Martijn J."/>
            <person name="Lind A.E."/>
            <person name="van Eijk R."/>
            <person name="Schleper C."/>
            <person name="Guy L."/>
            <person name="Ettema T.J."/>
        </authorList>
    </citation>
    <scope>NUCLEOTIDE SEQUENCE</scope>
</reference>
<evidence type="ECO:0000256" key="8">
    <source>
        <dbReference type="ARBA" id="ARBA00022842"/>
    </source>
</evidence>
<dbReference type="GO" id="GO:0016787">
    <property type="term" value="F:hydrolase activity"/>
    <property type="evidence" value="ECO:0007669"/>
    <property type="project" value="UniProtKB-KW"/>
</dbReference>
<dbReference type="AlphaFoldDB" id="A0A0F9ASL4"/>
<evidence type="ECO:0000256" key="11">
    <source>
        <dbReference type="ARBA" id="ARBA00023204"/>
    </source>
</evidence>
<evidence type="ECO:0000256" key="9">
    <source>
        <dbReference type="ARBA" id="ARBA00023125"/>
    </source>
</evidence>
<organism evidence="12">
    <name type="scientific">marine sediment metagenome</name>
    <dbReference type="NCBI Taxonomy" id="412755"/>
    <lineage>
        <taxon>unclassified sequences</taxon>
        <taxon>metagenomes</taxon>
        <taxon>ecological metagenomes</taxon>
    </lineage>
</organism>
<keyword evidence="8" id="KW-0460">Magnesium</keyword>
<dbReference type="GO" id="GO:0006310">
    <property type="term" value="P:DNA recombination"/>
    <property type="evidence" value="ECO:0007669"/>
    <property type="project" value="UniProtKB-KW"/>
</dbReference>
<evidence type="ECO:0000256" key="4">
    <source>
        <dbReference type="ARBA" id="ARBA00022723"/>
    </source>
</evidence>
<keyword evidence="3" id="KW-0540">Nuclease</keyword>
<name>A0A0F9ASL4_9ZZZZ</name>
<dbReference type="GO" id="GO:0004520">
    <property type="term" value="F:DNA endonuclease activity"/>
    <property type="evidence" value="ECO:0007669"/>
    <property type="project" value="InterPro"/>
</dbReference>
<evidence type="ECO:0000256" key="1">
    <source>
        <dbReference type="ARBA" id="ARBA00009518"/>
    </source>
</evidence>
<dbReference type="GO" id="GO:0046872">
    <property type="term" value="F:metal ion binding"/>
    <property type="evidence" value="ECO:0007669"/>
    <property type="project" value="UniProtKB-KW"/>
</dbReference>
<keyword evidence="9" id="KW-0238">DNA-binding</keyword>
<keyword evidence="11" id="KW-0234">DNA repair</keyword>
<keyword evidence="4" id="KW-0479">Metal-binding</keyword>
<dbReference type="Pfam" id="PF02075">
    <property type="entry name" value="RuvC"/>
    <property type="match status" value="1"/>
</dbReference>
<sequence length="197" mass="22102">MKRATRPRLSLDTLNRTVENPTWYTSPTILACDPSYTAWGWAAVEGHQVKSAGVIVTQPEAKKRRIREGDDFVRRTNNIIKELKQIIDKYHVTYIVAELPHGSQNAKAAKMMGAVPGILESFNVIENIPVEWYSEADAKKALLGRISASKKEVINAIDSLYEVNWTGTKYIDEAVADALAIYYVAECNSPTIKYINK</sequence>
<evidence type="ECO:0000256" key="3">
    <source>
        <dbReference type="ARBA" id="ARBA00022722"/>
    </source>
</evidence>
<keyword evidence="6" id="KW-0227">DNA damage</keyword>